<protein>
    <recommendedName>
        <fullName evidence="9">Cell division protein FtsQ</fullName>
    </recommendedName>
</protein>
<gene>
    <name evidence="9" type="primary">ftsQ</name>
    <name evidence="11" type="ORF">THMIRHAT_06790</name>
</gene>
<dbReference type="EMBL" id="AP021888">
    <property type="protein sequence ID" value="BBP42933.1"/>
    <property type="molecule type" value="Genomic_DNA"/>
</dbReference>
<dbReference type="GO" id="GO:0090529">
    <property type="term" value="P:cell septum assembly"/>
    <property type="evidence" value="ECO:0007669"/>
    <property type="project" value="InterPro"/>
</dbReference>
<keyword evidence="2 9" id="KW-1003">Cell membrane</keyword>
<evidence type="ECO:0000256" key="5">
    <source>
        <dbReference type="ARBA" id="ARBA00022692"/>
    </source>
</evidence>
<dbReference type="GO" id="GO:0043093">
    <property type="term" value="P:FtsZ-dependent cytokinesis"/>
    <property type="evidence" value="ECO:0007669"/>
    <property type="project" value="UniProtKB-UniRule"/>
</dbReference>
<evidence type="ECO:0000256" key="7">
    <source>
        <dbReference type="ARBA" id="ARBA00023136"/>
    </source>
</evidence>
<evidence type="ECO:0000313" key="12">
    <source>
        <dbReference type="Proteomes" id="UP000501466"/>
    </source>
</evidence>
<comment type="similarity">
    <text evidence="9">Belongs to the FtsQ/DivIB family. FtsQ subfamily.</text>
</comment>
<keyword evidence="4 9" id="KW-0132">Cell division</keyword>
<sequence>MVAWKPSKKWLLAALLLLSLGIFGVLVILPADFSQSIKSEAEVSSEFYPIKQFKVVSTIKELNQADIDQVIQPYIGQSFWRIPLQQVQAELTRLDWVFRAEVRRVWPDTLLVRIQEQEPVVRWKEFGLLNNQGELFYPKSIDPFERLVVLSGDELRSRDLLKVLAQLQQALDDGGWIIRRLSEQADGVWRLELTQGLVLWLDPENWQHKIKRWLIAYQQVSKETRKVAEEIDLRYSNGFVIKQHSEQQLTSS</sequence>
<keyword evidence="6 9" id="KW-1133">Transmembrane helix</keyword>
<dbReference type="Gene3D" id="3.40.50.11690">
    <property type="entry name" value="Cell division protein FtsQ/DivIB"/>
    <property type="match status" value="1"/>
</dbReference>
<dbReference type="KEGG" id="tzo:THMIRHAT_06790"/>
<dbReference type="PANTHER" id="PTHR35851:SF1">
    <property type="entry name" value="CELL DIVISION PROTEIN FTSQ"/>
    <property type="match status" value="1"/>
</dbReference>
<evidence type="ECO:0000256" key="9">
    <source>
        <dbReference type="HAMAP-Rule" id="MF_00911"/>
    </source>
</evidence>
<accession>A0A6F8PLE5</accession>
<evidence type="ECO:0000256" key="4">
    <source>
        <dbReference type="ARBA" id="ARBA00022618"/>
    </source>
</evidence>
<dbReference type="RefSeq" id="WP_173290784.1">
    <property type="nucleotide sequence ID" value="NZ_AP021888.1"/>
</dbReference>
<dbReference type="Pfam" id="PF03799">
    <property type="entry name" value="FtsQ_DivIB_C"/>
    <property type="match status" value="1"/>
</dbReference>
<keyword evidence="3 9" id="KW-0997">Cell inner membrane</keyword>
<feature type="domain" description="POTRA" evidence="10">
    <location>
        <begin position="48"/>
        <end position="117"/>
    </location>
</feature>
<evidence type="ECO:0000259" key="10">
    <source>
        <dbReference type="PROSITE" id="PS51779"/>
    </source>
</evidence>
<dbReference type="InterPro" id="IPR013685">
    <property type="entry name" value="POTRA_FtsQ_type"/>
</dbReference>
<evidence type="ECO:0000256" key="2">
    <source>
        <dbReference type="ARBA" id="ARBA00022475"/>
    </source>
</evidence>
<dbReference type="Gene3D" id="3.10.20.310">
    <property type="entry name" value="membrane protein fhac"/>
    <property type="match status" value="1"/>
</dbReference>
<keyword evidence="12" id="KW-1185">Reference proteome</keyword>
<dbReference type="AlphaFoldDB" id="A0A6F8PLE5"/>
<dbReference type="GO" id="GO:0032153">
    <property type="term" value="C:cell division site"/>
    <property type="evidence" value="ECO:0007669"/>
    <property type="project" value="UniProtKB-UniRule"/>
</dbReference>
<keyword evidence="7 9" id="KW-0472">Membrane</keyword>
<evidence type="ECO:0000256" key="8">
    <source>
        <dbReference type="ARBA" id="ARBA00023306"/>
    </source>
</evidence>
<evidence type="ECO:0000256" key="3">
    <source>
        <dbReference type="ARBA" id="ARBA00022519"/>
    </source>
</evidence>
<dbReference type="Pfam" id="PF08478">
    <property type="entry name" value="POTRA_1"/>
    <property type="match status" value="1"/>
</dbReference>
<comment type="function">
    <text evidence="9">Essential cell division protein. May link together the upstream cell division proteins, which are predominantly cytoplasmic, with the downstream cell division proteins, which are predominantly periplasmic. May control correct divisome assembly.</text>
</comment>
<organism evidence="11 12">
    <name type="scientific">Thiosulfativibrio zosterae</name>
    <dbReference type="NCBI Taxonomy" id="2675053"/>
    <lineage>
        <taxon>Bacteria</taxon>
        <taxon>Pseudomonadati</taxon>
        <taxon>Pseudomonadota</taxon>
        <taxon>Gammaproteobacteria</taxon>
        <taxon>Thiotrichales</taxon>
        <taxon>Piscirickettsiaceae</taxon>
        <taxon>Thiosulfativibrio</taxon>
    </lineage>
</organism>
<dbReference type="InterPro" id="IPR026579">
    <property type="entry name" value="FtsQ"/>
</dbReference>
<comment type="subunit">
    <text evidence="9">Part of a complex composed of FtsB, FtsL and FtsQ.</text>
</comment>
<dbReference type="GO" id="GO:0005886">
    <property type="term" value="C:plasma membrane"/>
    <property type="evidence" value="ECO:0007669"/>
    <property type="project" value="UniProtKB-SubCell"/>
</dbReference>
<comment type="subcellular location">
    <subcellularLocation>
        <location evidence="9">Cell inner membrane</location>
        <topology evidence="9">Single-pass type II membrane protein</topology>
    </subcellularLocation>
    <subcellularLocation>
        <location evidence="1">Membrane</location>
    </subcellularLocation>
    <text evidence="9">Localizes to the division septum.</text>
</comment>
<keyword evidence="8 9" id="KW-0131">Cell cycle</keyword>
<dbReference type="HAMAP" id="MF_00911">
    <property type="entry name" value="FtsQ_subfam"/>
    <property type="match status" value="1"/>
</dbReference>
<evidence type="ECO:0000256" key="1">
    <source>
        <dbReference type="ARBA" id="ARBA00004370"/>
    </source>
</evidence>
<reference evidence="12" key="1">
    <citation type="submission" date="2019-11" db="EMBL/GenBank/DDBJ databases">
        <title>Isolation and characterization of two novel species in the genus Thiomicrorhabdus.</title>
        <authorList>
            <person name="Mochizuki J."/>
            <person name="Kojima H."/>
            <person name="Fukui M."/>
        </authorList>
    </citation>
    <scope>NUCLEOTIDE SEQUENCE [LARGE SCALE GENOMIC DNA]</scope>
    <source>
        <strain evidence="12">AkT22</strain>
    </source>
</reference>
<dbReference type="Proteomes" id="UP000501466">
    <property type="component" value="Chromosome"/>
</dbReference>
<dbReference type="PANTHER" id="PTHR35851">
    <property type="entry name" value="CELL DIVISION PROTEIN FTSQ"/>
    <property type="match status" value="1"/>
</dbReference>
<proteinExistence type="inferred from homology"/>
<dbReference type="InterPro" id="IPR005548">
    <property type="entry name" value="Cell_div_FtsQ/DivIB_C"/>
</dbReference>
<dbReference type="InterPro" id="IPR034746">
    <property type="entry name" value="POTRA"/>
</dbReference>
<dbReference type="InterPro" id="IPR045335">
    <property type="entry name" value="FtsQ_C_sf"/>
</dbReference>
<evidence type="ECO:0000313" key="11">
    <source>
        <dbReference type="EMBL" id="BBP42933.1"/>
    </source>
</evidence>
<evidence type="ECO:0000256" key="6">
    <source>
        <dbReference type="ARBA" id="ARBA00022989"/>
    </source>
</evidence>
<name>A0A6F8PLE5_9GAMM</name>
<keyword evidence="5 9" id="KW-0812">Transmembrane</keyword>
<dbReference type="PROSITE" id="PS51779">
    <property type="entry name" value="POTRA"/>
    <property type="match status" value="1"/>
</dbReference>